<keyword evidence="4" id="KW-0808">Transferase</keyword>
<proteinExistence type="inferred from homology"/>
<dbReference type="GO" id="GO:0004674">
    <property type="term" value="F:protein serine/threonine kinase activity"/>
    <property type="evidence" value="ECO:0007669"/>
    <property type="project" value="UniProtKB-KW"/>
</dbReference>
<evidence type="ECO:0000256" key="4">
    <source>
        <dbReference type="ARBA" id="ARBA00022679"/>
    </source>
</evidence>
<dbReference type="InterPro" id="IPR000719">
    <property type="entry name" value="Prot_kinase_dom"/>
</dbReference>
<evidence type="ECO:0000259" key="11">
    <source>
        <dbReference type="PROSITE" id="PS50011"/>
    </source>
</evidence>
<keyword evidence="2" id="KW-1003">Cell membrane</keyword>
<dbReference type="InterPro" id="IPR017441">
    <property type="entry name" value="Protein_kinase_ATP_BS"/>
</dbReference>
<dbReference type="GO" id="GO:0005886">
    <property type="term" value="C:plasma membrane"/>
    <property type="evidence" value="ECO:0007669"/>
    <property type="project" value="UniProtKB-SubCell"/>
</dbReference>
<comment type="subcellular location">
    <subcellularLocation>
        <location evidence="1">Cell membrane</location>
    </subcellularLocation>
</comment>
<dbReference type="SUPFAM" id="SSF56112">
    <property type="entry name" value="Protein kinase-like (PK-like)"/>
    <property type="match status" value="1"/>
</dbReference>
<dbReference type="InterPro" id="IPR011009">
    <property type="entry name" value="Kinase-like_dom_sf"/>
</dbReference>
<feature type="region of interest" description="Disordered" evidence="10">
    <location>
        <begin position="1"/>
        <end position="49"/>
    </location>
</feature>
<dbReference type="Gene3D" id="3.30.200.20">
    <property type="entry name" value="Phosphorylase Kinase, domain 1"/>
    <property type="match status" value="1"/>
</dbReference>
<dbReference type="InterPro" id="IPR008271">
    <property type="entry name" value="Ser/Thr_kinase_AS"/>
</dbReference>
<keyword evidence="2" id="KW-0472">Membrane</keyword>
<evidence type="ECO:0000256" key="9">
    <source>
        <dbReference type="RuleBase" id="RU000304"/>
    </source>
</evidence>
<evidence type="ECO:0000256" key="2">
    <source>
        <dbReference type="ARBA" id="ARBA00022475"/>
    </source>
</evidence>
<sequence>MKCFFYPKGKSKSKGISKSAPELNQDEKSNKSAKANGFRPSNSLPSRSIPELYKEKEQNLRAFSLQELVDATNGFSRMLKIGEGGFGSVYKGRLKPITPNGEPVVVAIKKLNQHSLQGHKEWLAEVQFLSVVSHPNLVKLLGYAAENGVRGIQRLLVYEFLPNKSLEHHLFQRMSPTLPWKQRLEIIIGAAQGLAYLHGGLEAQFLPCVSKLFRYLSTLENYTPKVNYWVGKAKPLEYHVGHLFLANVIYRDFKSSNVLLDENFKPKLSDFGLAREGPSGDHSHVSTAVVGTHGYAAPEYIETGRLKSQCDVWSFGVVLYELLTGRRALDRNRPMGEQKLLQWVRQFPVDSSMFTMLIDPRLRNQYSLSSAREVAKLADRCLNKNAMSRPAMTEVVESLQKALLMTEEKTSSSSSKNQSHRVLLSPRFVDQKHDMVRKQGKV</sequence>
<comment type="caution">
    <text evidence="12">The sequence shown here is derived from an EMBL/GenBank/DDBJ whole genome shotgun (WGS) entry which is preliminary data.</text>
</comment>
<reference evidence="12 13" key="1">
    <citation type="submission" date="2019-08" db="EMBL/GenBank/DDBJ databases">
        <title>Draft genome sequences of two oriental melons (Cucumis melo L. var makuwa).</title>
        <authorList>
            <person name="Kwon S.-Y."/>
        </authorList>
    </citation>
    <scope>NUCLEOTIDE SEQUENCE [LARGE SCALE GENOMIC DNA]</scope>
    <source>
        <strain evidence="13">cv. Chang Bougi</strain>
        <tissue evidence="12">Leaf</tissue>
    </source>
</reference>
<gene>
    <name evidence="12" type="ORF">E5676_scaffold1017G00900</name>
</gene>
<dbReference type="GO" id="GO:0005524">
    <property type="term" value="F:ATP binding"/>
    <property type="evidence" value="ECO:0007669"/>
    <property type="project" value="UniProtKB-UniRule"/>
</dbReference>
<name>A0A5D3CLM7_CUCMM</name>
<organism evidence="12 13">
    <name type="scientific">Cucumis melo var. makuwa</name>
    <name type="common">Oriental melon</name>
    <dbReference type="NCBI Taxonomy" id="1194695"/>
    <lineage>
        <taxon>Eukaryota</taxon>
        <taxon>Viridiplantae</taxon>
        <taxon>Streptophyta</taxon>
        <taxon>Embryophyta</taxon>
        <taxon>Tracheophyta</taxon>
        <taxon>Spermatophyta</taxon>
        <taxon>Magnoliopsida</taxon>
        <taxon>eudicotyledons</taxon>
        <taxon>Gunneridae</taxon>
        <taxon>Pentapetalae</taxon>
        <taxon>rosids</taxon>
        <taxon>fabids</taxon>
        <taxon>Cucurbitales</taxon>
        <taxon>Cucurbitaceae</taxon>
        <taxon>Benincaseae</taxon>
        <taxon>Cucumis</taxon>
    </lineage>
</organism>
<dbReference type="Proteomes" id="UP000321947">
    <property type="component" value="Unassembled WGS sequence"/>
</dbReference>
<evidence type="ECO:0000256" key="5">
    <source>
        <dbReference type="ARBA" id="ARBA00022741"/>
    </source>
</evidence>
<evidence type="ECO:0000256" key="1">
    <source>
        <dbReference type="ARBA" id="ARBA00004236"/>
    </source>
</evidence>
<feature type="binding site" evidence="8">
    <location>
        <position position="110"/>
    </location>
    <ligand>
        <name>ATP</name>
        <dbReference type="ChEBI" id="CHEBI:30616"/>
    </ligand>
</feature>
<dbReference type="PROSITE" id="PS00108">
    <property type="entry name" value="PROTEIN_KINASE_ST"/>
    <property type="match status" value="1"/>
</dbReference>
<accession>A0A5D3CLM7</accession>
<evidence type="ECO:0000256" key="6">
    <source>
        <dbReference type="ARBA" id="ARBA00022777"/>
    </source>
</evidence>
<dbReference type="InterPro" id="IPR050823">
    <property type="entry name" value="Plant_Ser_Thr_Prot_Kinase"/>
</dbReference>
<evidence type="ECO:0000313" key="12">
    <source>
        <dbReference type="EMBL" id="TYK12074.1"/>
    </source>
</evidence>
<evidence type="ECO:0000256" key="3">
    <source>
        <dbReference type="ARBA" id="ARBA00022527"/>
    </source>
</evidence>
<dbReference type="Pfam" id="PF07714">
    <property type="entry name" value="PK_Tyr_Ser-Thr"/>
    <property type="match status" value="1"/>
</dbReference>
<dbReference type="AlphaFoldDB" id="A0A5D3CLM7"/>
<keyword evidence="6 12" id="KW-0418">Kinase</keyword>
<dbReference type="EMBL" id="SSTD01010328">
    <property type="protein sequence ID" value="TYK12074.1"/>
    <property type="molecule type" value="Genomic_DNA"/>
</dbReference>
<evidence type="ECO:0000313" key="13">
    <source>
        <dbReference type="Proteomes" id="UP000321947"/>
    </source>
</evidence>
<dbReference type="Gene3D" id="1.10.510.10">
    <property type="entry name" value="Transferase(Phosphotransferase) domain 1"/>
    <property type="match status" value="1"/>
</dbReference>
<keyword evidence="5 8" id="KW-0547">Nucleotide-binding</keyword>
<dbReference type="Pfam" id="PF00069">
    <property type="entry name" value="Pkinase"/>
    <property type="match status" value="1"/>
</dbReference>
<dbReference type="PROSITE" id="PS00107">
    <property type="entry name" value="PROTEIN_KINASE_ATP"/>
    <property type="match status" value="1"/>
</dbReference>
<keyword evidence="7 8" id="KW-0067">ATP-binding</keyword>
<feature type="domain" description="Protein kinase" evidence="11">
    <location>
        <begin position="75"/>
        <end position="403"/>
    </location>
</feature>
<evidence type="ECO:0000256" key="8">
    <source>
        <dbReference type="PROSITE-ProRule" id="PRU10141"/>
    </source>
</evidence>
<evidence type="ECO:0000256" key="7">
    <source>
        <dbReference type="ARBA" id="ARBA00022840"/>
    </source>
</evidence>
<comment type="similarity">
    <text evidence="9">Belongs to the protein kinase superfamily.</text>
</comment>
<dbReference type="InterPro" id="IPR001245">
    <property type="entry name" value="Ser-Thr/Tyr_kinase_cat_dom"/>
</dbReference>
<protein>
    <submittedName>
        <fullName evidence="12">Putative receptor-like protein kinase</fullName>
    </submittedName>
</protein>
<keyword evidence="12" id="KW-0675">Receptor</keyword>
<keyword evidence="3 9" id="KW-0723">Serine/threonine-protein kinase</keyword>
<dbReference type="PROSITE" id="PS50011">
    <property type="entry name" value="PROTEIN_KINASE_DOM"/>
    <property type="match status" value="1"/>
</dbReference>
<evidence type="ECO:0000256" key="10">
    <source>
        <dbReference type="SAM" id="MobiDB-lite"/>
    </source>
</evidence>
<dbReference type="PANTHER" id="PTHR45621">
    <property type="entry name" value="OS01G0588500 PROTEIN-RELATED"/>
    <property type="match status" value="1"/>
</dbReference>